<dbReference type="Pfam" id="PF00005">
    <property type="entry name" value="ABC_tran"/>
    <property type="match status" value="2"/>
</dbReference>
<sequence length="1262" mass="138296">MEKESVKDRTDEQEPEVKTNAFGGYLRIFHYGSSKEYTLQGIATACALGSGVGMALVNLVFGQFITLITDYTSGHSDASRFRNEAGRLSLYFFIIGICRFFLTYGYSTLFTFAAYRITRNIRRLYLKAGLSQEIAFFDSGSSGSIAMQATSNGRLIQGGISEKLGLVVQGLSAFISAFVLAFVTQWKLTLICCCIAPAMLLALGISSTIEASVETKILKVHAQAGAFAESILSSSRMVHAFGLRNQLLREFDKFLQASRKLGNKKSPLFGCLFATEYSIIFAGFGLCFWQGIKMISTGEVEQSGDVFIVLMSVIVAATSLTAILPYLIDFVRAASAAAELFKLMDRTSRIDPFDESGERPTDVTGYLDFGYVSFAYPTRPDVKVLNDFSLHIPAGKRTALVGASGSGKSTIVGLIERWYDPLSGTIKLDGQPIELFNLKWLRQQVRLVQQEPVLFAGTVAENIANGLVGTPWENEPPAEKLARIQDAAKIAFAHDFITELPSGYDTVIGERGGLLSGGQKQRVAIARSIVSKPRILLLDEATSALDPHAEEVVQRALNNVSKGRTTIAIAHKLATIRDADNIVVMENGRILEQGTHNSLLESNGAYARLVQAQDLSVAAQDHEDVSHSSDETNEADHVALTGELTRHSTMTRSALEKQLSRDDFDNWKRLGLLHTVWRLVKSTPELNWTFAVLILGCLAGAASFPGQAILMSRFIEVFQFTGAAMRTKGNFFALMFFVLGLGAFVVYFLVGWTSNVVAQVVKDMMKQDLQFFDRTENTTGALTSRVDSYPQAVFELMGFNVALILVATVGVLSCSILALVYAWKLGLVIVLAGLPPMLASGYARIRMEGAMDHKISKLFSGSASIASEAVSAIRTVSSLAIETSVLERYTHELDRAIVTSTKPVLLIMLPFAFTQTVEYSFLALGFWYDANFRVISRYGCRLVSFGDISMVNFFTSFLSVFFSGQQASILFGFSSSMTKATNAANYIFWLEELQPTIRETDENRDIGPGDFKSLHLEKLQFSYPMRPHARVLRGIDLHIEKGQFVAFVGASGCGKSTMISMLERFYDPVAGHIKIDAFTLECLNPWLYRGQAALVQQEPTLYPGTIRENVAMGQPTDNASTVPDSDIEAACRAANAWEFISSLPDGLMTLCGANGTQLSGGQRQRIAIARALLRNPRLLLLDEATSALDTQSERIVQDALNEAASQGDRITIAVAHRLSTIRHADMICVFDGGRVAESGTHEELLGRGRLYPKMCEAQNLGT</sequence>
<protein>
    <recommendedName>
        <fullName evidence="17">ABC transporter</fullName>
    </recommendedName>
</protein>
<dbReference type="InterPro" id="IPR011527">
    <property type="entry name" value="ABC1_TM_dom"/>
</dbReference>
<feature type="transmembrane region" description="Helical" evidence="12">
    <location>
        <begin position="42"/>
        <end position="68"/>
    </location>
</feature>
<accession>A0A9W4P2S3</accession>
<dbReference type="PANTHER" id="PTHR43394">
    <property type="entry name" value="ATP-DEPENDENT PERMEASE MDL1, MITOCHONDRIAL"/>
    <property type="match status" value="1"/>
</dbReference>
<feature type="domain" description="ABC transporter" evidence="13">
    <location>
        <begin position="367"/>
        <end position="612"/>
    </location>
</feature>
<comment type="caution">
    <text evidence="15">The sequence shown here is derived from an EMBL/GenBank/DDBJ whole genome shotgun (WGS) entry which is preliminary data.</text>
</comment>
<feature type="domain" description="ABC transmembrane type-1" evidence="14">
    <location>
        <begin position="691"/>
        <end position="979"/>
    </location>
</feature>
<evidence type="ECO:0000259" key="14">
    <source>
        <dbReference type="PROSITE" id="PS50929"/>
    </source>
</evidence>
<dbReference type="InterPro" id="IPR003593">
    <property type="entry name" value="AAA+_ATPase"/>
</dbReference>
<evidence type="ECO:0008006" key="17">
    <source>
        <dbReference type="Google" id="ProtNLM"/>
    </source>
</evidence>
<keyword evidence="10 12" id="KW-0472">Membrane</keyword>
<dbReference type="InterPro" id="IPR036640">
    <property type="entry name" value="ABC1_TM_sf"/>
</dbReference>
<dbReference type="InterPro" id="IPR027417">
    <property type="entry name" value="P-loop_NTPase"/>
</dbReference>
<dbReference type="CDD" id="cd03249">
    <property type="entry name" value="ABC_MTABC3_MDL1_MDL2"/>
    <property type="match status" value="1"/>
</dbReference>
<evidence type="ECO:0000256" key="12">
    <source>
        <dbReference type="SAM" id="Phobius"/>
    </source>
</evidence>
<evidence type="ECO:0000256" key="3">
    <source>
        <dbReference type="ARBA" id="ARBA00022448"/>
    </source>
</evidence>
<dbReference type="InterPro" id="IPR003439">
    <property type="entry name" value="ABC_transporter-like_ATP-bd"/>
</dbReference>
<feature type="transmembrane region" description="Helical" evidence="12">
    <location>
        <begin position="731"/>
        <end position="757"/>
    </location>
</feature>
<dbReference type="GO" id="GO:0005886">
    <property type="term" value="C:plasma membrane"/>
    <property type="evidence" value="ECO:0007669"/>
    <property type="project" value="UniProtKB-SubCell"/>
</dbReference>
<dbReference type="FunFam" id="3.40.50.300:FF:001530">
    <property type="entry name" value="ABC multidrug transporter (Eurofung)"/>
    <property type="match status" value="1"/>
</dbReference>
<feature type="transmembrane region" description="Helical" evidence="12">
    <location>
        <begin position="307"/>
        <end position="328"/>
    </location>
</feature>
<keyword evidence="8" id="KW-0067">ATP-binding</keyword>
<organism evidence="15 16">
    <name type="scientific">Penicillium egyptiacum</name>
    <dbReference type="NCBI Taxonomy" id="1303716"/>
    <lineage>
        <taxon>Eukaryota</taxon>
        <taxon>Fungi</taxon>
        <taxon>Dikarya</taxon>
        <taxon>Ascomycota</taxon>
        <taxon>Pezizomycotina</taxon>
        <taxon>Eurotiomycetes</taxon>
        <taxon>Eurotiomycetidae</taxon>
        <taxon>Eurotiales</taxon>
        <taxon>Aspergillaceae</taxon>
        <taxon>Penicillium</taxon>
    </lineage>
</organism>
<dbReference type="GO" id="GO:0090374">
    <property type="term" value="P:oligopeptide export from mitochondrion"/>
    <property type="evidence" value="ECO:0007669"/>
    <property type="project" value="TreeGrafter"/>
</dbReference>
<keyword evidence="3" id="KW-0813">Transport</keyword>
<evidence type="ECO:0000256" key="11">
    <source>
        <dbReference type="ARBA" id="ARBA00023180"/>
    </source>
</evidence>
<feature type="transmembrane region" description="Helical" evidence="12">
    <location>
        <begin position="268"/>
        <end position="292"/>
    </location>
</feature>
<keyword evidence="16" id="KW-1185">Reference proteome</keyword>
<feature type="transmembrane region" description="Helical" evidence="12">
    <location>
        <begin position="688"/>
        <end position="711"/>
    </location>
</feature>
<keyword evidence="9 12" id="KW-1133">Transmembrane helix</keyword>
<evidence type="ECO:0000256" key="4">
    <source>
        <dbReference type="ARBA" id="ARBA00022475"/>
    </source>
</evidence>
<dbReference type="CDD" id="cd18577">
    <property type="entry name" value="ABC_6TM_Pgp_ABCB1_D1_like"/>
    <property type="match status" value="1"/>
</dbReference>
<dbReference type="CDD" id="cd18578">
    <property type="entry name" value="ABC_6TM_Pgp_ABCB1_D2_like"/>
    <property type="match status" value="1"/>
</dbReference>
<dbReference type="SUPFAM" id="SSF52540">
    <property type="entry name" value="P-loop containing nucleoside triphosphate hydrolases"/>
    <property type="match status" value="2"/>
</dbReference>
<dbReference type="InterPro" id="IPR039421">
    <property type="entry name" value="Type_1_exporter"/>
</dbReference>
<evidence type="ECO:0000313" key="15">
    <source>
        <dbReference type="EMBL" id="CAG8894156.1"/>
    </source>
</evidence>
<dbReference type="AlphaFoldDB" id="A0A9W4P2S3"/>
<comment type="similarity">
    <text evidence="2">Belongs to the ABC transporter superfamily. ABCB family. Multidrug resistance exporter (TC 3.A.1.201) subfamily.</text>
</comment>
<feature type="transmembrane region" description="Helical" evidence="12">
    <location>
        <begin position="948"/>
        <end position="973"/>
    </location>
</feature>
<evidence type="ECO:0000313" key="16">
    <source>
        <dbReference type="Proteomes" id="UP001154252"/>
    </source>
</evidence>
<name>A0A9W4P2S3_9EURO</name>
<dbReference type="Proteomes" id="UP001154252">
    <property type="component" value="Unassembled WGS sequence"/>
</dbReference>
<dbReference type="PROSITE" id="PS00211">
    <property type="entry name" value="ABC_TRANSPORTER_1"/>
    <property type="match status" value="2"/>
</dbReference>
<dbReference type="FunFam" id="1.20.1560.10:FF:000057">
    <property type="entry name" value="ABC multidrug transporter SitT"/>
    <property type="match status" value="1"/>
</dbReference>
<dbReference type="SUPFAM" id="SSF90123">
    <property type="entry name" value="ABC transporter transmembrane region"/>
    <property type="match status" value="2"/>
</dbReference>
<evidence type="ECO:0000256" key="10">
    <source>
        <dbReference type="ARBA" id="ARBA00023136"/>
    </source>
</evidence>
<evidence type="ECO:0000256" key="7">
    <source>
        <dbReference type="ARBA" id="ARBA00022741"/>
    </source>
</evidence>
<feature type="transmembrane region" description="Helical" evidence="12">
    <location>
        <begin position="88"/>
        <end position="115"/>
    </location>
</feature>
<dbReference type="PANTHER" id="PTHR43394:SF27">
    <property type="entry name" value="ATP-DEPENDENT TRANSLOCASE ABCB1-LIKE"/>
    <property type="match status" value="1"/>
</dbReference>
<dbReference type="Gene3D" id="3.40.50.300">
    <property type="entry name" value="P-loop containing nucleotide triphosphate hydrolases"/>
    <property type="match status" value="2"/>
</dbReference>
<reference evidence="15" key="1">
    <citation type="submission" date="2021-07" db="EMBL/GenBank/DDBJ databases">
        <authorList>
            <person name="Branca A.L. A."/>
        </authorList>
    </citation>
    <scope>NUCLEOTIDE SEQUENCE</scope>
</reference>
<keyword evidence="11" id="KW-0325">Glycoprotein</keyword>
<feature type="transmembrane region" description="Helical" evidence="12">
    <location>
        <begin position="801"/>
        <end position="821"/>
    </location>
</feature>
<keyword evidence="6" id="KW-0677">Repeat</keyword>
<dbReference type="PROSITE" id="PS50929">
    <property type="entry name" value="ABC_TM1F"/>
    <property type="match status" value="2"/>
</dbReference>
<evidence type="ECO:0000256" key="8">
    <source>
        <dbReference type="ARBA" id="ARBA00022840"/>
    </source>
</evidence>
<feature type="domain" description="ABC transporter" evidence="13">
    <location>
        <begin position="1014"/>
        <end position="1257"/>
    </location>
</feature>
<dbReference type="Pfam" id="PF00664">
    <property type="entry name" value="ABC_membrane"/>
    <property type="match status" value="2"/>
</dbReference>
<dbReference type="GO" id="GO:0005524">
    <property type="term" value="F:ATP binding"/>
    <property type="evidence" value="ECO:0007669"/>
    <property type="project" value="UniProtKB-KW"/>
</dbReference>
<evidence type="ECO:0000256" key="1">
    <source>
        <dbReference type="ARBA" id="ARBA00004651"/>
    </source>
</evidence>
<feature type="transmembrane region" description="Helical" evidence="12">
    <location>
        <begin position="164"/>
        <end position="182"/>
    </location>
</feature>
<feature type="transmembrane region" description="Helical" evidence="12">
    <location>
        <begin position="188"/>
        <end position="209"/>
    </location>
</feature>
<keyword evidence="5 12" id="KW-0812">Transmembrane</keyword>
<evidence type="ECO:0000256" key="6">
    <source>
        <dbReference type="ARBA" id="ARBA00022737"/>
    </source>
</evidence>
<evidence type="ECO:0000256" key="5">
    <source>
        <dbReference type="ARBA" id="ARBA00022692"/>
    </source>
</evidence>
<comment type="subcellular location">
    <subcellularLocation>
        <location evidence="1">Cell membrane</location>
        <topology evidence="1">Multi-pass membrane protein</topology>
    </subcellularLocation>
</comment>
<dbReference type="PROSITE" id="PS50893">
    <property type="entry name" value="ABC_TRANSPORTER_2"/>
    <property type="match status" value="2"/>
</dbReference>
<dbReference type="SMART" id="SM00382">
    <property type="entry name" value="AAA"/>
    <property type="match status" value="2"/>
</dbReference>
<proteinExistence type="inferred from homology"/>
<gene>
    <name evidence="15" type="ORF">PEGY_LOCUS3777</name>
</gene>
<dbReference type="Gene3D" id="1.20.1560.10">
    <property type="entry name" value="ABC transporter type 1, transmembrane domain"/>
    <property type="match status" value="2"/>
</dbReference>
<keyword evidence="4" id="KW-1003">Cell membrane</keyword>
<evidence type="ECO:0000256" key="9">
    <source>
        <dbReference type="ARBA" id="ARBA00022989"/>
    </source>
</evidence>
<evidence type="ECO:0000259" key="13">
    <source>
        <dbReference type="PROSITE" id="PS50893"/>
    </source>
</evidence>
<feature type="domain" description="ABC transmembrane type-1" evidence="14">
    <location>
        <begin position="42"/>
        <end position="332"/>
    </location>
</feature>
<feature type="transmembrane region" description="Helical" evidence="12">
    <location>
        <begin position="904"/>
        <end position="928"/>
    </location>
</feature>
<keyword evidence="7" id="KW-0547">Nucleotide-binding</keyword>
<dbReference type="GO" id="GO:0005743">
    <property type="term" value="C:mitochondrial inner membrane"/>
    <property type="evidence" value="ECO:0007669"/>
    <property type="project" value="TreeGrafter"/>
</dbReference>
<dbReference type="FunFam" id="3.40.50.300:FF:000913">
    <property type="entry name" value="ABC multidrug transporter SitT"/>
    <property type="match status" value="1"/>
</dbReference>
<dbReference type="OrthoDB" id="6500128at2759"/>
<dbReference type="GO" id="GO:0016887">
    <property type="term" value="F:ATP hydrolysis activity"/>
    <property type="evidence" value="ECO:0007669"/>
    <property type="project" value="InterPro"/>
</dbReference>
<evidence type="ECO:0000256" key="2">
    <source>
        <dbReference type="ARBA" id="ARBA00007577"/>
    </source>
</evidence>
<dbReference type="GO" id="GO:0015421">
    <property type="term" value="F:ABC-type oligopeptide transporter activity"/>
    <property type="evidence" value="ECO:0007669"/>
    <property type="project" value="TreeGrafter"/>
</dbReference>
<dbReference type="InterPro" id="IPR017871">
    <property type="entry name" value="ABC_transporter-like_CS"/>
</dbReference>
<dbReference type="EMBL" id="CAJVRC010000848">
    <property type="protein sequence ID" value="CAG8894156.1"/>
    <property type="molecule type" value="Genomic_DNA"/>
</dbReference>